<dbReference type="GeneTree" id="ENSGT01030000234556"/>
<dbReference type="InterPro" id="IPR013783">
    <property type="entry name" value="Ig-like_fold"/>
</dbReference>
<dbReference type="SMART" id="SM00406">
    <property type="entry name" value="IGv"/>
    <property type="match status" value="1"/>
</dbReference>
<keyword evidence="5 10" id="KW-1133">Transmembrane helix</keyword>
<name>A0A3Q1JSZ8_ANATE</name>
<reference evidence="12" key="3">
    <citation type="submission" date="2025-09" db="UniProtKB">
        <authorList>
            <consortium name="Ensembl"/>
        </authorList>
    </citation>
    <scope>IDENTIFICATION</scope>
</reference>
<dbReference type="FunFam" id="2.60.40.10:FF:000193">
    <property type="entry name" value="Myelin protein zero-like 1 like"/>
    <property type="match status" value="1"/>
</dbReference>
<keyword evidence="9" id="KW-0393">Immunoglobulin domain</keyword>
<dbReference type="InParanoid" id="A0A3Q1JSZ8"/>
<evidence type="ECO:0000313" key="12">
    <source>
        <dbReference type="Ensembl" id="ENSATEP00000018091.1"/>
    </source>
</evidence>
<sequence length="197" mass="21747">DRRDWSYSPLFSSVLSYSVFATGVRHVSGIEIYTPSEIEAVNGTDVKLKCTFSSTQPVTLTTAVVSWSFRGINSKVFYYQESGHPPLEGRFKDHVVWSGDVLKKDASITLQKVQPTFNGTYICQVRNRPDVHGISGEITLKVVDKVSMSEIGMLAAAVGGACAVVLVLLAIVVAVRFHRRKKMEKDIELHHPKPGVL</sequence>
<comment type="similarity">
    <text evidence="2">Belongs to the myelin P0 protein family.</text>
</comment>
<evidence type="ECO:0000256" key="7">
    <source>
        <dbReference type="ARBA" id="ARBA00023157"/>
    </source>
</evidence>
<dbReference type="InterPro" id="IPR000920">
    <property type="entry name" value="Myelin_P0-rel"/>
</dbReference>
<dbReference type="PROSITE" id="PS50835">
    <property type="entry name" value="IG_LIKE"/>
    <property type="match status" value="1"/>
</dbReference>
<reference evidence="12" key="1">
    <citation type="submission" date="2021-04" db="EMBL/GenBank/DDBJ databases">
        <authorList>
            <consortium name="Wellcome Sanger Institute Data Sharing"/>
        </authorList>
    </citation>
    <scope>NUCLEOTIDE SEQUENCE [LARGE SCALE GENOMIC DNA]</scope>
</reference>
<feature type="transmembrane region" description="Helical" evidence="10">
    <location>
        <begin position="151"/>
        <end position="175"/>
    </location>
</feature>
<evidence type="ECO:0000256" key="3">
    <source>
        <dbReference type="ARBA" id="ARBA00022692"/>
    </source>
</evidence>
<dbReference type="SMART" id="SM00409">
    <property type="entry name" value="IG"/>
    <property type="match status" value="1"/>
</dbReference>
<dbReference type="AlphaFoldDB" id="A0A3Q1JSZ8"/>
<evidence type="ECO:0000256" key="6">
    <source>
        <dbReference type="ARBA" id="ARBA00023136"/>
    </source>
</evidence>
<evidence type="ECO:0000256" key="10">
    <source>
        <dbReference type="SAM" id="Phobius"/>
    </source>
</evidence>
<keyword evidence="13" id="KW-1185">Reference proteome</keyword>
<organism evidence="12 13">
    <name type="scientific">Anabas testudineus</name>
    <name type="common">Climbing perch</name>
    <name type="synonym">Anthias testudineus</name>
    <dbReference type="NCBI Taxonomy" id="64144"/>
    <lineage>
        <taxon>Eukaryota</taxon>
        <taxon>Metazoa</taxon>
        <taxon>Chordata</taxon>
        <taxon>Craniata</taxon>
        <taxon>Vertebrata</taxon>
        <taxon>Euteleostomi</taxon>
        <taxon>Actinopterygii</taxon>
        <taxon>Neopterygii</taxon>
        <taxon>Teleostei</taxon>
        <taxon>Neoteleostei</taxon>
        <taxon>Acanthomorphata</taxon>
        <taxon>Anabantaria</taxon>
        <taxon>Anabantiformes</taxon>
        <taxon>Anabantoidei</taxon>
        <taxon>Anabantidae</taxon>
        <taxon>Anabas</taxon>
    </lineage>
</organism>
<evidence type="ECO:0000256" key="2">
    <source>
        <dbReference type="ARBA" id="ARBA00007180"/>
    </source>
</evidence>
<comment type="subcellular location">
    <subcellularLocation>
        <location evidence="1">Membrane</location>
        <topology evidence="1">Single-pass type I membrane protein</topology>
    </subcellularLocation>
</comment>
<dbReference type="InterPro" id="IPR007110">
    <property type="entry name" value="Ig-like_dom"/>
</dbReference>
<keyword evidence="8" id="KW-0325">Glycoprotein</keyword>
<keyword evidence="3 10" id="KW-0812">Transmembrane</keyword>
<dbReference type="GO" id="GO:0005886">
    <property type="term" value="C:plasma membrane"/>
    <property type="evidence" value="ECO:0007669"/>
    <property type="project" value="TreeGrafter"/>
</dbReference>
<feature type="domain" description="Ig-like" evidence="11">
    <location>
        <begin position="9"/>
        <end position="139"/>
    </location>
</feature>
<reference evidence="12" key="2">
    <citation type="submission" date="2025-08" db="UniProtKB">
        <authorList>
            <consortium name="Ensembl"/>
        </authorList>
    </citation>
    <scope>IDENTIFICATION</scope>
</reference>
<evidence type="ECO:0000313" key="13">
    <source>
        <dbReference type="Proteomes" id="UP000265040"/>
    </source>
</evidence>
<dbReference type="OrthoDB" id="8916449at2759"/>
<evidence type="ECO:0000256" key="8">
    <source>
        <dbReference type="ARBA" id="ARBA00023180"/>
    </source>
</evidence>
<gene>
    <name evidence="12" type="primary">MPZL2</name>
</gene>
<keyword evidence="7" id="KW-1015">Disulfide bond</keyword>
<evidence type="ECO:0000259" key="11">
    <source>
        <dbReference type="PROSITE" id="PS50835"/>
    </source>
</evidence>
<evidence type="ECO:0000256" key="5">
    <source>
        <dbReference type="ARBA" id="ARBA00022989"/>
    </source>
</evidence>
<evidence type="ECO:0000256" key="4">
    <source>
        <dbReference type="ARBA" id="ARBA00022729"/>
    </source>
</evidence>
<dbReference type="GO" id="GO:0098609">
    <property type="term" value="P:cell-cell adhesion"/>
    <property type="evidence" value="ECO:0007669"/>
    <property type="project" value="TreeGrafter"/>
</dbReference>
<keyword evidence="6 10" id="KW-0472">Membrane</keyword>
<evidence type="ECO:0000256" key="9">
    <source>
        <dbReference type="ARBA" id="ARBA00023319"/>
    </source>
</evidence>
<evidence type="ECO:0000256" key="1">
    <source>
        <dbReference type="ARBA" id="ARBA00004479"/>
    </source>
</evidence>
<dbReference type="Gene3D" id="2.60.40.10">
    <property type="entry name" value="Immunoglobulins"/>
    <property type="match status" value="1"/>
</dbReference>
<accession>A0A3Q1JSZ8</accession>
<dbReference type="PANTHER" id="PTHR13869:SF21">
    <property type="entry name" value="MYELIN PROTEIN ZERO-LIKE PROTEIN 2"/>
    <property type="match status" value="1"/>
</dbReference>
<keyword evidence="4" id="KW-0732">Signal</keyword>
<dbReference type="InterPro" id="IPR036179">
    <property type="entry name" value="Ig-like_dom_sf"/>
</dbReference>
<dbReference type="PRINTS" id="PR00213">
    <property type="entry name" value="MYELINP0"/>
</dbReference>
<dbReference type="Pfam" id="PF07686">
    <property type="entry name" value="V-set"/>
    <property type="match status" value="1"/>
</dbReference>
<proteinExistence type="inferred from homology"/>
<dbReference type="SUPFAM" id="SSF48726">
    <property type="entry name" value="Immunoglobulin"/>
    <property type="match status" value="1"/>
</dbReference>
<protein>
    <recommendedName>
        <fullName evidence="11">Ig-like domain-containing protein</fullName>
    </recommendedName>
</protein>
<dbReference type="PANTHER" id="PTHR13869">
    <property type="entry name" value="MYELIN P0 RELATED"/>
    <property type="match status" value="1"/>
</dbReference>
<dbReference type="InterPro" id="IPR003599">
    <property type="entry name" value="Ig_sub"/>
</dbReference>
<dbReference type="Proteomes" id="UP000265040">
    <property type="component" value="Chromosome 14"/>
</dbReference>
<dbReference type="Ensembl" id="ENSATET00000018391.3">
    <property type="protein sequence ID" value="ENSATEP00000018091.1"/>
    <property type="gene ID" value="ENSATEG00000012553.3"/>
</dbReference>
<dbReference type="InterPro" id="IPR013106">
    <property type="entry name" value="Ig_V-set"/>
</dbReference>